<protein>
    <submittedName>
        <fullName evidence="1">Uncharacterized protein</fullName>
    </submittedName>
</protein>
<dbReference type="RefSeq" id="WP_320003061.1">
    <property type="nucleotide sequence ID" value="NZ_JAUHJS010000002.1"/>
</dbReference>
<comment type="caution">
    <text evidence="1">The sequence shown here is derived from an EMBL/GenBank/DDBJ whole genome shotgun (WGS) entry which is preliminary data.</text>
</comment>
<proteinExistence type="predicted"/>
<accession>A0ABT8F254</accession>
<name>A0ABT8F254_9BACT</name>
<sequence length="129" mass="13984">MKKRTNISSLKKGLLLGFGVLTALLVVFSGPIQSGIEASLKDKVCINRSCEKPSTPTDKKDKKEVELNPLSYQAIVPSVAHLSASVFTTPVFFTEFSEPSEEKEADLPSVSLSKYLSVVLQKIISTNAP</sequence>
<gene>
    <name evidence="1" type="ORF">QWY31_03410</name>
</gene>
<reference evidence="1" key="1">
    <citation type="submission" date="2023-06" db="EMBL/GenBank/DDBJ databases">
        <title>Cytophagales bacterium Strain LB-30, isolated from soil.</title>
        <authorList>
            <person name="Liu B."/>
        </authorList>
    </citation>
    <scope>NUCLEOTIDE SEQUENCE</scope>
    <source>
        <strain evidence="1">LB-30</strain>
    </source>
</reference>
<keyword evidence="2" id="KW-1185">Reference proteome</keyword>
<dbReference type="EMBL" id="JAUHJS010000002">
    <property type="protein sequence ID" value="MDN4164532.1"/>
    <property type="molecule type" value="Genomic_DNA"/>
</dbReference>
<dbReference type="Proteomes" id="UP001168552">
    <property type="component" value="Unassembled WGS sequence"/>
</dbReference>
<evidence type="ECO:0000313" key="1">
    <source>
        <dbReference type="EMBL" id="MDN4164532.1"/>
    </source>
</evidence>
<evidence type="ECO:0000313" key="2">
    <source>
        <dbReference type="Proteomes" id="UP001168552"/>
    </source>
</evidence>
<organism evidence="1 2">
    <name type="scientific">Shiella aurantiaca</name>
    <dbReference type="NCBI Taxonomy" id="3058365"/>
    <lineage>
        <taxon>Bacteria</taxon>
        <taxon>Pseudomonadati</taxon>
        <taxon>Bacteroidota</taxon>
        <taxon>Cytophagia</taxon>
        <taxon>Cytophagales</taxon>
        <taxon>Shiellaceae</taxon>
        <taxon>Shiella</taxon>
    </lineage>
</organism>